<dbReference type="EC" id="3.5.1.25" evidence="10"/>
<evidence type="ECO:0000256" key="8">
    <source>
        <dbReference type="PIRSR" id="PIRSR038994-3"/>
    </source>
</evidence>
<dbReference type="AlphaFoldDB" id="Q7VRA0"/>
<dbReference type="HOGENOM" id="CLU_032482_2_2_6"/>
<dbReference type="Pfam" id="PF01979">
    <property type="entry name" value="Amidohydro_1"/>
    <property type="match status" value="1"/>
</dbReference>
<feature type="binding site" evidence="7">
    <location>
        <begin position="309"/>
        <end position="311"/>
    </location>
    <ligand>
        <name>substrate</name>
    </ligand>
</feature>
<feature type="domain" description="Amidohydrolase-related" evidence="9">
    <location>
        <begin position="50"/>
        <end position="379"/>
    </location>
</feature>
<feature type="binding site" evidence="7">
    <location>
        <position position="142"/>
    </location>
    <ligand>
        <name>substrate</name>
    </ligand>
</feature>
<evidence type="ECO:0000256" key="7">
    <source>
        <dbReference type="PIRSR" id="PIRSR038994-2"/>
    </source>
</evidence>
<feature type="binding site" evidence="7">
    <location>
        <position position="227"/>
    </location>
    <ligand>
        <name>substrate</name>
    </ligand>
</feature>
<keyword evidence="2 8" id="KW-0479">Metal-binding</keyword>
<dbReference type="eggNOG" id="COG1820">
    <property type="taxonomic scope" value="Bacteria"/>
</dbReference>
<dbReference type="Proteomes" id="UP000002192">
    <property type="component" value="Chromosome"/>
</dbReference>
<feature type="binding site" evidence="8">
    <location>
        <position position="195"/>
    </location>
    <ligand>
        <name>Zn(2+)</name>
        <dbReference type="ChEBI" id="CHEBI:29105"/>
    </ligand>
</feature>
<evidence type="ECO:0000313" key="11">
    <source>
        <dbReference type="Proteomes" id="UP000002192"/>
    </source>
</evidence>
<evidence type="ECO:0000256" key="5">
    <source>
        <dbReference type="PIRNR" id="PIRNR038994"/>
    </source>
</evidence>
<dbReference type="CDD" id="cd00854">
    <property type="entry name" value="NagA"/>
    <property type="match status" value="1"/>
</dbReference>
<dbReference type="Gene3D" id="3.20.20.140">
    <property type="entry name" value="Metal-dependent hydrolases"/>
    <property type="match status" value="1"/>
</dbReference>
<dbReference type="GO" id="GO:0006046">
    <property type="term" value="P:N-acetylglucosamine catabolic process"/>
    <property type="evidence" value="ECO:0007669"/>
    <property type="project" value="TreeGrafter"/>
</dbReference>
<name>Q7VRA0_BLOFL</name>
<keyword evidence="4 5" id="KW-0119">Carbohydrate metabolism</keyword>
<evidence type="ECO:0000259" key="9">
    <source>
        <dbReference type="Pfam" id="PF01979"/>
    </source>
</evidence>
<comment type="cofactor">
    <cofactor evidence="8">
        <name>a divalent metal cation</name>
        <dbReference type="ChEBI" id="CHEBI:60240"/>
    </cofactor>
    <text evidence="8">Binds 1 divalent metal cation per subunit.</text>
</comment>
<proteinExistence type="inferred from homology"/>
<dbReference type="InterPro" id="IPR011059">
    <property type="entry name" value="Metal-dep_hydrolase_composite"/>
</dbReference>
<dbReference type="PANTHER" id="PTHR11113">
    <property type="entry name" value="N-ACETYLGLUCOSAMINE-6-PHOSPHATE DEACETYLASE"/>
    <property type="match status" value="1"/>
</dbReference>
<dbReference type="STRING" id="203907.Bfl322"/>
<feature type="binding site" evidence="7">
    <location>
        <position position="251"/>
    </location>
    <ligand>
        <name>substrate</name>
    </ligand>
</feature>
<evidence type="ECO:0000256" key="2">
    <source>
        <dbReference type="ARBA" id="ARBA00022723"/>
    </source>
</evidence>
<organism evidence="10 11">
    <name type="scientific">Blochmanniella floridana</name>
    <dbReference type="NCBI Taxonomy" id="203907"/>
    <lineage>
        <taxon>Bacteria</taxon>
        <taxon>Pseudomonadati</taxon>
        <taxon>Pseudomonadota</taxon>
        <taxon>Gammaproteobacteria</taxon>
        <taxon>Enterobacterales</taxon>
        <taxon>Enterobacteriaceae</taxon>
        <taxon>ant endosymbionts</taxon>
        <taxon>Candidatus Blochmanniella</taxon>
    </lineage>
</organism>
<evidence type="ECO:0000256" key="6">
    <source>
        <dbReference type="PIRSR" id="PIRSR038994-1"/>
    </source>
</evidence>
<gene>
    <name evidence="10" type="primary">nagA</name>
    <name evidence="10" type="ordered locus">Bfl322</name>
</gene>
<dbReference type="PANTHER" id="PTHR11113:SF14">
    <property type="entry name" value="N-ACETYLGLUCOSAMINE-6-PHOSPHATE DEACETYLASE"/>
    <property type="match status" value="1"/>
</dbReference>
<keyword evidence="3 5" id="KW-0378">Hydrolase</keyword>
<dbReference type="InterPro" id="IPR032466">
    <property type="entry name" value="Metal_Hydrolase"/>
</dbReference>
<dbReference type="GO" id="GO:0046872">
    <property type="term" value="F:metal ion binding"/>
    <property type="evidence" value="ECO:0007669"/>
    <property type="project" value="UniProtKB-KW"/>
</dbReference>
<dbReference type="InterPro" id="IPR006680">
    <property type="entry name" value="Amidohydro-rel"/>
</dbReference>
<dbReference type="EMBL" id="BX248583">
    <property type="protein sequence ID" value="CAD83389.1"/>
    <property type="molecule type" value="Genomic_DNA"/>
</dbReference>
<dbReference type="FunFam" id="3.20.20.140:FF:000004">
    <property type="entry name" value="N-acetylglucosamine-6-phosphate deacetylase"/>
    <property type="match status" value="1"/>
</dbReference>
<evidence type="ECO:0000256" key="3">
    <source>
        <dbReference type="ARBA" id="ARBA00022801"/>
    </source>
</evidence>
<feature type="binding site" evidence="8">
    <location>
        <position position="216"/>
    </location>
    <ligand>
        <name>Zn(2+)</name>
        <dbReference type="ChEBI" id="CHEBI:29105"/>
    </ligand>
</feature>
<dbReference type="NCBIfam" id="TIGR00221">
    <property type="entry name" value="nagA"/>
    <property type="match status" value="1"/>
</dbReference>
<feature type="active site" description="Proton donor/acceptor" evidence="6">
    <location>
        <position position="273"/>
    </location>
</feature>
<dbReference type="SUPFAM" id="SSF51338">
    <property type="entry name" value="Composite domain of metallo-dependent hydrolases"/>
    <property type="match status" value="1"/>
</dbReference>
<dbReference type="OrthoDB" id="9776488at2"/>
<evidence type="ECO:0000256" key="1">
    <source>
        <dbReference type="ARBA" id="ARBA00010716"/>
    </source>
</evidence>
<accession>Q7VRA0</accession>
<evidence type="ECO:0000313" key="10">
    <source>
        <dbReference type="EMBL" id="CAD83389.1"/>
    </source>
</evidence>
<dbReference type="PIRSF" id="PIRSF038994">
    <property type="entry name" value="NagA"/>
    <property type="match status" value="1"/>
</dbReference>
<keyword evidence="11" id="KW-1185">Reference proteome</keyword>
<reference evidence="10 11" key="1">
    <citation type="journal article" date="2003" name="Proc. Natl. Acad. Sci. U.S.A.">
        <title>The genome sequence of Blochmannia floridanus: comparative analysis of reduced genomes.</title>
        <authorList>
            <person name="Gil R."/>
            <person name="Silva F.J."/>
            <person name="Zientz E."/>
            <person name="Delmotte F."/>
            <person name="Gonzalez-Candelas F."/>
            <person name="Latorre A."/>
            <person name="Rausell C."/>
            <person name="Kramerbeek J."/>
            <person name="Gadau J."/>
            <person name="Hoelldobler B."/>
            <person name="van Ham R.C.H.J."/>
            <person name="Gross R."/>
            <person name="Moya A."/>
        </authorList>
    </citation>
    <scope>NUCLEOTIDE SEQUENCE [LARGE SCALE GENOMIC DNA]</scope>
</reference>
<feature type="binding site" evidence="8">
    <location>
        <position position="131"/>
    </location>
    <ligand>
        <name>Zn(2+)</name>
        <dbReference type="ChEBI" id="CHEBI:29105"/>
    </ligand>
</feature>
<protein>
    <submittedName>
        <fullName evidence="10">N-acetylglucosamine-6-phosphate deacetylase</fullName>
        <ecNumber evidence="10">3.5.1.25</ecNumber>
    </submittedName>
</protein>
<dbReference type="Gene3D" id="2.30.40.10">
    <property type="entry name" value="Urease, subunit C, domain 1"/>
    <property type="match status" value="1"/>
</dbReference>
<feature type="binding site" evidence="7">
    <location>
        <begin position="219"/>
        <end position="220"/>
    </location>
    <ligand>
        <name>substrate</name>
    </ligand>
</feature>
<dbReference type="KEGG" id="bfl:Bfl322"/>
<sequence>MYALINSRMYTGYDILDHHVLIVDDGYIKAIHPLNELPLYIKTYDLSGLILSPGFIDLQLNGCGGVQFNDNIESITVQTLENMNNTNRCFGCTNFLPTLITSHDVLIQKAVESVRIFLKHNQNQVLGLHLEGPFINIKKKGIHNASLIRTPTKKMIHYLCKNSDIIKKITLAPELLDMIVIEKLKESGICISVGHSNATYQETKLGFLAGVTFGTHLFNAMPALTAREPGVIGAIFDSYHIYCSIIADGIHVHWSNIKYSKKIKEKHLILITDGTSPSGLPSDQITNFIFAGETIFHHNNTCINKHGTLAGSNLTMIRSIQNIVEYAHIPLDEALRMATLYPAQAIGAHHYLGSLEINKVANLTAFNSQFQVKKTIVNGIIYTI</sequence>
<dbReference type="NCBIfam" id="NF008371">
    <property type="entry name" value="PRK11170.1"/>
    <property type="match status" value="1"/>
</dbReference>
<evidence type="ECO:0000256" key="4">
    <source>
        <dbReference type="ARBA" id="ARBA00023277"/>
    </source>
</evidence>
<dbReference type="GO" id="GO:0008448">
    <property type="term" value="F:N-acetylglucosamine-6-phosphate deacetylase activity"/>
    <property type="evidence" value="ECO:0007669"/>
    <property type="project" value="UniProtKB-EC"/>
</dbReference>
<dbReference type="InterPro" id="IPR003764">
    <property type="entry name" value="GlcNAc_6-P_deAcase"/>
</dbReference>
<comment type="similarity">
    <text evidence="1 5">Belongs to the metallo-dependent hydrolases superfamily. NagA family.</text>
</comment>
<dbReference type="SUPFAM" id="SSF51556">
    <property type="entry name" value="Metallo-dependent hydrolases"/>
    <property type="match status" value="1"/>
</dbReference>